<dbReference type="GO" id="GO:0005886">
    <property type="term" value="C:plasma membrane"/>
    <property type="evidence" value="ECO:0007669"/>
    <property type="project" value="UniProtKB-SubCell"/>
</dbReference>
<feature type="transmembrane region" description="Helical" evidence="7">
    <location>
        <begin position="129"/>
        <end position="151"/>
    </location>
</feature>
<dbReference type="Gene3D" id="1.10.3720.10">
    <property type="entry name" value="MetI-like"/>
    <property type="match status" value="1"/>
</dbReference>
<dbReference type="Pfam" id="PF00528">
    <property type="entry name" value="BPD_transp_1"/>
    <property type="match status" value="1"/>
</dbReference>
<evidence type="ECO:0000256" key="6">
    <source>
        <dbReference type="ARBA" id="ARBA00023136"/>
    </source>
</evidence>
<keyword evidence="6 7" id="KW-0472">Membrane</keyword>
<evidence type="ECO:0000256" key="2">
    <source>
        <dbReference type="ARBA" id="ARBA00022448"/>
    </source>
</evidence>
<feature type="transmembrane region" description="Helical" evidence="7">
    <location>
        <begin position="69"/>
        <end position="92"/>
    </location>
</feature>
<dbReference type="SUPFAM" id="SSF161098">
    <property type="entry name" value="MetI-like"/>
    <property type="match status" value="1"/>
</dbReference>
<feature type="transmembrane region" description="Helical" evidence="7">
    <location>
        <begin position="16"/>
        <end position="36"/>
    </location>
</feature>
<comment type="subcellular location">
    <subcellularLocation>
        <location evidence="1">Cell membrane</location>
        <topology evidence="1">Multi-pass membrane protein</topology>
    </subcellularLocation>
</comment>
<feature type="transmembrane region" description="Helical" evidence="7">
    <location>
        <begin position="225"/>
        <end position="246"/>
    </location>
</feature>
<evidence type="ECO:0000256" key="7">
    <source>
        <dbReference type="SAM" id="Phobius"/>
    </source>
</evidence>
<name>A0A0W8FWA0_9ZZZZ</name>
<evidence type="ECO:0000313" key="9">
    <source>
        <dbReference type="EMBL" id="KUG25121.1"/>
    </source>
</evidence>
<keyword evidence="4 7" id="KW-0812">Transmembrane</keyword>
<keyword evidence="5 7" id="KW-1133">Transmembrane helix</keyword>
<sequence>MKLNSIQKKIILKNRFAFLSVLLFVYILLFEFILPVNKILPKPSLLLDSIPVLFSEYNLLSEMAITTSIIYLAIAIGFLFVWMLSFSLATIVNRNIGLFNNLRLFKNFPAFFFAILFAFWFDGSVFAELLFTTIVSTFFISISFMNSAITLPTEYKDAAKSLMIEKKEFHNNITWKYSLPKMFDELHRLHYYLWVLVLIFEFVSALNGFGSIYKLALNYNDLSVIILLGIIIALLIWLGNSIIDFIEKKLIFWKA</sequence>
<evidence type="ECO:0000259" key="8">
    <source>
        <dbReference type="Pfam" id="PF00528"/>
    </source>
</evidence>
<reference evidence="9" key="1">
    <citation type="journal article" date="2015" name="Proc. Natl. Acad. Sci. U.S.A.">
        <title>Networks of energetic and metabolic interactions define dynamics in microbial communities.</title>
        <authorList>
            <person name="Embree M."/>
            <person name="Liu J.K."/>
            <person name="Al-Bassam M.M."/>
            <person name="Zengler K."/>
        </authorList>
    </citation>
    <scope>NUCLEOTIDE SEQUENCE</scope>
</reference>
<dbReference type="InterPro" id="IPR035906">
    <property type="entry name" value="MetI-like_sf"/>
</dbReference>
<gene>
    <name evidence="9" type="ORF">ASZ90_005059</name>
</gene>
<evidence type="ECO:0000256" key="5">
    <source>
        <dbReference type="ARBA" id="ARBA00022989"/>
    </source>
</evidence>
<evidence type="ECO:0000256" key="1">
    <source>
        <dbReference type="ARBA" id="ARBA00004651"/>
    </source>
</evidence>
<keyword evidence="2" id="KW-0813">Transport</keyword>
<feature type="transmembrane region" description="Helical" evidence="7">
    <location>
        <begin position="191"/>
        <end position="213"/>
    </location>
</feature>
<evidence type="ECO:0000256" key="4">
    <source>
        <dbReference type="ARBA" id="ARBA00022692"/>
    </source>
</evidence>
<evidence type="ECO:0000256" key="3">
    <source>
        <dbReference type="ARBA" id="ARBA00022475"/>
    </source>
</evidence>
<dbReference type="PANTHER" id="PTHR30151:SF0">
    <property type="entry name" value="ABC TRANSPORTER PERMEASE PROTEIN MJ0413-RELATED"/>
    <property type="match status" value="1"/>
</dbReference>
<accession>A0A0W8FWA0</accession>
<comment type="caution">
    <text evidence="9">The sequence shown here is derived from an EMBL/GenBank/DDBJ whole genome shotgun (WGS) entry which is preliminary data.</text>
</comment>
<organism evidence="9">
    <name type="scientific">hydrocarbon metagenome</name>
    <dbReference type="NCBI Taxonomy" id="938273"/>
    <lineage>
        <taxon>unclassified sequences</taxon>
        <taxon>metagenomes</taxon>
        <taxon>ecological metagenomes</taxon>
    </lineage>
</organism>
<keyword evidence="3" id="KW-1003">Cell membrane</keyword>
<dbReference type="PANTHER" id="PTHR30151">
    <property type="entry name" value="ALKANE SULFONATE ABC TRANSPORTER-RELATED, MEMBRANE SUBUNIT"/>
    <property type="match status" value="1"/>
</dbReference>
<dbReference type="GO" id="GO:0055085">
    <property type="term" value="P:transmembrane transport"/>
    <property type="evidence" value="ECO:0007669"/>
    <property type="project" value="InterPro"/>
</dbReference>
<dbReference type="AlphaFoldDB" id="A0A0W8FWA0"/>
<feature type="domain" description="ABC transmembrane type-1" evidence="8">
    <location>
        <begin position="104"/>
        <end position="247"/>
    </location>
</feature>
<protein>
    <recommendedName>
        <fullName evidence="8">ABC transmembrane type-1 domain-containing protein</fullName>
    </recommendedName>
</protein>
<proteinExistence type="predicted"/>
<feature type="transmembrane region" description="Helical" evidence="7">
    <location>
        <begin position="104"/>
        <end position="123"/>
    </location>
</feature>
<dbReference type="EMBL" id="LNQE01000765">
    <property type="protein sequence ID" value="KUG25121.1"/>
    <property type="molecule type" value="Genomic_DNA"/>
</dbReference>
<dbReference type="InterPro" id="IPR000515">
    <property type="entry name" value="MetI-like"/>
</dbReference>